<dbReference type="GO" id="GO:0005886">
    <property type="term" value="C:plasma membrane"/>
    <property type="evidence" value="ECO:0007669"/>
    <property type="project" value="UniProtKB-SubCell"/>
</dbReference>
<dbReference type="Pfam" id="PF02154">
    <property type="entry name" value="FliM"/>
    <property type="match status" value="1"/>
</dbReference>
<dbReference type="SUPFAM" id="SSF103039">
    <property type="entry name" value="CheC-like"/>
    <property type="match status" value="1"/>
</dbReference>
<comment type="subcellular location">
    <subcellularLocation>
        <location evidence="1">Bacterial flagellum basal body</location>
    </subcellularLocation>
    <subcellularLocation>
        <location evidence="2">Cell membrane</location>
        <topology evidence="2">Peripheral membrane protein</topology>
    </subcellularLocation>
</comment>
<dbReference type="Gene3D" id="3.40.1550.10">
    <property type="entry name" value="CheC-like"/>
    <property type="match status" value="1"/>
</dbReference>
<dbReference type="AlphaFoldDB" id="A0A381VUZ4"/>
<accession>A0A381VUZ4</accession>
<keyword evidence="8" id="KW-0472">Membrane</keyword>
<name>A0A381VUZ4_9ZZZZ</name>
<evidence type="ECO:0000256" key="8">
    <source>
        <dbReference type="ARBA" id="ARBA00023136"/>
    </source>
</evidence>
<keyword evidence="5" id="KW-1003">Cell membrane</keyword>
<evidence type="ECO:0000256" key="2">
    <source>
        <dbReference type="ARBA" id="ARBA00004202"/>
    </source>
</evidence>
<proteinExistence type="inferred from homology"/>
<dbReference type="Gene3D" id="2.30.330.10">
    <property type="entry name" value="SpoA-like"/>
    <property type="match status" value="1"/>
</dbReference>
<reference evidence="11" key="1">
    <citation type="submission" date="2018-05" db="EMBL/GenBank/DDBJ databases">
        <authorList>
            <person name="Lanie J.A."/>
            <person name="Ng W.-L."/>
            <person name="Kazmierczak K.M."/>
            <person name="Andrzejewski T.M."/>
            <person name="Davidsen T.M."/>
            <person name="Wayne K.J."/>
            <person name="Tettelin H."/>
            <person name="Glass J.I."/>
            <person name="Rusch D."/>
            <person name="Podicherti R."/>
            <person name="Tsui H.-C.T."/>
            <person name="Winkler M.E."/>
        </authorList>
    </citation>
    <scope>NUCLEOTIDE SEQUENCE</scope>
</reference>
<dbReference type="Pfam" id="PF01052">
    <property type="entry name" value="FliMN_C"/>
    <property type="match status" value="1"/>
</dbReference>
<gene>
    <name evidence="11" type="ORF">METZ01_LOCUS96990</name>
</gene>
<dbReference type="GO" id="GO:0003774">
    <property type="term" value="F:cytoskeletal motor activity"/>
    <property type="evidence" value="ECO:0007669"/>
    <property type="project" value="InterPro"/>
</dbReference>
<dbReference type="PANTHER" id="PTHR30034:SF6">
    <property type="entry name" value="YOP PROTEINS TRANSLOCATION PROTEIN Q"/>
    <property type="match status" value="1"/>
</dbReference>
<evidence type="ECO:0000256" key="6">
    <source>
        <dbReference type="ARBA" id="ARBA00022500"/>
    </source>
</evidence>
<dbReference type="InterPro" id="IPR001543">
    <property type="entry name" value="FliN-like_C"/>
</dbReference>
<evidence type="ECO:0000256" key="9">
    <source>
        <dbReference type="ARBA" id="ARBA00023143"/>
    </source>
</evidence>
<evidence type="ECO:0000256" key="3">
    <source>
        <dbReference type="ARBA" id="ARBA00011049"/>
    </source>
</evidence>
<evidence type="ECO:0000256" key="5">
    <source>
        <dbReference type="ARBA" id="ARBA00022475"/>
    </source>
</evidence>
<dbReference type="EMBL" id="UINC01009871">
    <property type="protein sequence ID" value="SVA44136.1"/>
    <property type="molecule type" value="Genomic_DNA"/>
</dbReference>
<keyword evidence="9" id="KW-0975">Bacterial flagellum</keyword>
<dbReference type="InterPro" id="IPR036429">
    <property type="entry name" value="SpoA-like_sf"/>
</dbReference>
<dbReference type="PRINTS" id="PR00955">
    <property type="entry name" value="FLGMOTORFLIM"/>
</dbReference>
<dbReference type="GO" id="GO:0071978">
    <property type="term" value="P:bacterial-type flagellum-dependent swarming motility"/>
    <property type="evidence" value="ECO:0007669"/>
    <property type="project" value="TreeGrafter"/>
</dbReference>
<evidence type="ECO:0000256" key="4">
    <source>
        <dbReference type="ARBA" id="ARBA00021898"/>
    </source>
</evidence>
<organism evidence="11">
    <name type="scientific">marine metagenome</name>
    <dbReference type="NCBI Taxonomy" id="408172"/>
    <lineage>
        <taxon>unclassified sequences</taxon>
        <taxon>metagenomes</taxon>
        <taxon>ecological metagenomes</taxon>
    </lineage>
</organism>
<dbReference type="PANTHER" id="PTHR30034">
    <property type="entry name" value="FLAGELLAR MOTOR SWITCH PROTEIN FLIM"/>
    <property type="match status" value="1"/>
</dbReference>
<feature type="domain" description="Flagellar motor switch protein FliN-like C-terminal" evidence="10">
    <location>
        <begin position="255"/>
        <end position="323"/>
    </location>
</feature>
<protein>
    <recommendedName>
        <fullName evidence="4">Flagellar motor switch protein FliM</fullName>
    </recommendedName>
</protein>
<comment type="similarity">
    <text evidence="3">Belongs to the FliM family.</text>
</comment>
<dbReference type="CDD" id="cd17908">
    <property type="entry name" value="FliM"/>
    <property type="match status" value="1"/>
</dbReference>
<dbReference type="InterPro" id="IPR028976">
    <property type="entry name" value="CheC-like_sf"/>
</dbReference>
<keyword evidence="7" id="KW-0283">Flagellar rotation</keyword>
<dbReference type="GO" id="GO:0050918">
    <property type="term" value="P:positive chemotaxis"/>
    <property type="evidence" value="ECO:0007669"/>
    <property type="project" value="TreeGrafter"/>
</dbReference>
<dbReference type="SUPFAM" id="SSF101801">
    <property type="entry name" value="Surface presentation of antigens (SPOA)"/>
    <property type="match status" value="1"/>
</dbReference>
<dbReference type="GO" id="GO:0009425">
    <property type="term" value="C:bacterial-type flagellum basal body"/>
    <property type="evidence" value="ECO:0007669"/>
    <property type="project" value="UniProtKB-SubCell"/>
</dbReference>
<evidence type="ECO:0000256" key="7">
    <source>
        <dbReference type="ARBA" id="ARBA00022779"/>
    </source>
</evidence>
<keyword evidence="6" id="KW-0145">Chemotaxis</keyword>
<evidence type="ECO:0000256" key="1">
    <source>
        <dbReference type="ARBA" id="ARBA00004117"/>
    </source>
</evidence>
<evidence type="ECO:0000259" key="10">
    <source>
        <dbReference type="Pfam" id="PF01052"/>
    </source>
</evidence>
<dbReference type="InterPro" id="IPR001689">
    <property type="entry name" value="Flag_FliM"/>
</dbReference>
<sequence length="325" mass="36214">MVAPEAMDDISETSPEGLVDVFSYRGEKVGLPEEAIIPFVFGQAASLSSSDLHRFRTHNMSAARAMAGRLSLFVRAEFSLELEEVSTMTFQKYTDNAPTPCHLVLFKIDPLQGIGVLDFAPSLALVLTDRMLGGVGAMIDPDRPLREVEHSLVDQVSRILLQEWVENWKTREALVPRLLGNENNPKFLTICDPDEEVKVLKYTATMGDVFDRVQLVLPVKMSDPLIQQLTADTDVKKKDAASKKSIMPTWNSAYNEVKLHVSAVWDDVEMLSRDLLNFKVGDFLPLNSDSFDKVQVRLADRPKFVGRLGSAGKKSAVEITKYIGK</sequence>
<evidence type="ECO:0000313" key="11">
    <source>
        <dbReference type="EMBL" id="SVA44136.1"/>
    </source>
</evidence>